<evidence type="ECO:0000256" key="1">
    <source>
        <dbReference type="ARBA" id="ARBA00004496"/>
    </source>
</evidence>
<keyword evidence="11" id="KW-1185">Reference proteome</keyword>
<dbReference type="CDD" id="cd11572">
    <property type="entry name" value="RlmI_M_like"/>
    <property type="match status" value="1"/>
</dbReference>
<dbReference type="AlphaFoldDB" id="A0A939DGG5"/>
<dbReference type="GO" id="GO:0006364">
    <property type="term" value="P:rRNA processing"/>
    <property type="evidence" value="ECO:0007669"/>
    <property type="project" value="UniProtKB-KW"/>
</dbReference>
<comment type="caution">
    <text evidence="10">The sequence shown here is derived from an EMBL/GenBank/DDBJ whole genome shotgun (WGS) entry which is preliminary data.</text>
</comment>
<evidence type="ECO:0000256" key="5">
    <source>
        <dbReference type="ARBA" id="ARBA00022679"/>
    </source>
</evidence>
<keyword evidence="6" id="KW-0949">S-adenosyl-L-methionine</keyword>
<dbReference type="GO" id="GO:0005737">
    <property type="term" value="C:cytoplasm"/>
    <property type="evidence" value="ECO:0007669"/>
    <property type="project" value="UniProtKB-SubCell"/>
</dbReference>
<evidence type="ECO:0000256" key="3">
    <source>
        <dbReference type="ARBA" id="ARBA00022552"/>
    </source>
</evidence>
<dbReference type="SUPFAM" id="SSF88697">
    <property type="entry name" value="PUA domain-like"/>
    <property type="match status" value="1"/>
</dbReference>
<dbReference type="PANTHER" id="PTHR42873">
    <property type="entry name" value="RIBOSOMAL RNA LARGE SUBUNIT METHYLTRANSFERASE"/>
    <property type="match status" value="1"/>
</dbReference>
<dbReference type="SUPFAM" id="SSF53335">
    <property type="entry name" value="S-adenosyl-L-methionine-dependent methyltransferases"/>
    <property type="match status" value="1"/>
</dbReference>
<evidence type="ECO:0000259" key="9">
    <source>
        <dbReference type="Pfam" id="PF17785"/>
    </source>
</evidence>
<reference evidence="10" key="1">
    <citation type="submission" date="2021-02" db="EMBL/GenBank/DDBJ databases">
        <title>PHA producing bacteria isolated from coastal sediment in Guangdong, Shenzhen.</title>
        <authorList>
            <person name="Zheng W."/>
            <person name="Yu S."/>
            <person name="Huang Y."/>
        </authorList>
    </citation>
    <scope>NUCLEOTIDE SEQUENCE</scope>
    <source>
        <strain evidence="10">TN14-10</strain>
    </source>
</reference>
<protein>
    <submittedName>
        <fullName evidence="10">Class I SAM-dependent rRNA methyltransferase</fullName>
    </submittedName>
</protein>
<dbReference type="EMBL" id="JAFKCZ010000007">
    <property type="protein sequence ID" value="MBN7797052.1"/>
    <property type="molecule type" value="Genomic_DNA"/>
</dbReference>
<dbReference type="InterPro" id="IPR019614">
    <property type="entry name" value="SAM-dep_methyl-trfase"/>
</dbReference>
<dbReference type="GO" id="GO:0008168">
    <property type="term" value="F:methyltransferase activity"/>
    <property type="evidence" value="ECO:0007669"/>
    <property type="project" value="UniProtKB-KW"/>
</dbReference>
<dbReference type="RefSeq" id="WP_206560501.1">
    <property type="nucleotide sequence ID" value="NZ_JAFKCZ010000007.1"/>
</dbReference>
<evidence type="ECO:0000256" key="2">
    <source>
        <dbReference type="ARBA" id="ARBA00022490"/>
    </source>
</evidence>
<comment type="subcellular location">
    <subcellularLocation>
        <location evidence="1">Cytoplasm</location>
    </subcellularLocation>
</comment>
<comment type="similarity">
    <text evidence="7">Belongs to the methyltransferase superfamily. RlmI family.</text>
</comment>
<gene>
    <name evidence="10" type="ORF">JYP50_10640</name>
</gene>
<dbReference type="Gene3D" id="2.30.130.10">
    <property type="entry name" value="PUA domain"/>
    <property type="match status" value="1"/>
</dbReference>
<keyword evidence="5" id="KW-0808">Transferase</keyword>
<evidence type="ECO:0000313" key="10">
    <source>
        <dbReference type="EMBL" id="MBN7797052.1"/>
    </source>
</evidence>
<keyword evidence="4 10" id="KW-0489">Methyltransferase</keyword>
<proteinExistence type="inferred from homology"/>
<dbReference type="InterPro" id="IPR036974">
    <property type="entry name" value="PUA_sf"/>
</dbReference>
<keyword evidence="2" id="KW-0963">Cytoplasm</keyword>
<evidence type="ECO:0000313" key="11">
    <source>
        <dbReference type="Proteomes" id="UP000664303"/>
    </source>
</evidence>
<feature type="domain" description="RlmI-like PUA" evidence="9">
    <location>
        <begin position="8"/>
        <end position="71"/>
    </location>
</feature>
<dbReference type="InterPro" id="IPR029063">
    <property type="entry name" value="SAM-dependent_MTases_sf"/>
</dbReference>
<dbReference type="CDD" id="cd02440">
    <property type="entry name" value="AdoMet_MTases"/>
    <property type="match status" value="1"/>
</dbReference>
<dbReference type="Pfam" id="PF10672">
    <property type="entry name" value="Methyltrans_SAM"/>
    <property type="match status" value="1"/>
</dbReference>
<dbReference type="InterPro" id="IPR041532">
    <property type="entry name" value="RlmI-like_PUA"/>
</dbReference>
<dbReference type="Pfam" id="PF17785">
    <property type="entry name" value="PUA_3"/>
    <property type="match status" value="1"/>
</dbReference>
<feature type="domain" description="S-adenosylmethionine-dependent methyltransferase" evidence="8">
    <location>
        <begin position="182"/>
        <end position="337"/>
    </location>
</feature>
<dbReference type="Proteomes" id="UP000664303">
    <property type="component" value="Unassembled WGS sequence"/>
</dbReference>
<evidence type="ECO:0000259" key="8">
    <source>
        <dbReference type="Pfam" id="PF10672"/>
    </source>
</evidence>
<accession>A0A939DGG5</accession>
<dbReference type="PANTHER" id="PTHR42873:SF1">
    <property type="entry name" value="S-ADENOSYLMETHIONINE-DEPENDENT METHYLTRANSFERASE DOMAIN-CONTAINING PROTEIN"/>
    <property type="match status" value="1"/>
</dbReference>
<dbReference type="GO" id="GO:0003723">
    <property type="term" value="F:RNA binding"/>
    <property type="evidence" value="ECO:0007669"/>
    <property type="project" value="InterPro"/>
</dbReference>
<evidence type="ECO:0000256" key="4">
    <source>
        <dbReference type="ARBA" id="ARBA00022603"/>
    </source>
</evidence>
<name>A0A939DGG5_9GAMM</name>
<evidence type="ECO:0000256" key="7">
    <source>
        <dbReference type="ARBA" id="ARBA00038091"/>
    </source>
</evidence>
<sequence>MTLPSDLFLRRGGERRLRAGHLWVYSNEVDAARTPLSAFQAGDPVTVRAAGGEVLGSAYMDPHSLICARLYAPGRQCALEDALPAALADALAGRELAFAEPHYRLVYGDSDLLPGLVVDRFGDYLVVQLNNAGIERYEGAIVAALVALLRPAGILLRADSRSRREQDLEERVAVVHGEVPPQLPLAENGVRFLAPVHAGQKTGWFYDHRMARERLRTYAPGRSVLDVYSYIGGWGVQAAAFGAREVCCLDSSAAALEGVEANARHNDLEAVVSTLRGNAAETMTALAEQGRQFELVILDPPAFIQRRRDLKKGIKAYRRINELGLRLLAPGGVLVSASCSMHLARADLVAAVQSAAVRAGCRVSLIEQGAQGADHPIHPAIPETEYLKSAFFRRSV</sequence>
<dbReference type="PROSITE" id="PS50890">
    <property type="entry name" value="PUA"/>
    <property type="match status" value="1"/>
</dbReference>
<organism evidence="10 11">
    <name type="scientific">Parahaliea mediterranea</name>
    <dbReference type="NCBI Taxonomy" id="651086"/>
    <lineage>
        <taxon>Bacteria</taxon>
        <taxon>Pseudomonadati</taxon>
        <taxon>Pseudomonadota</taxon>
        <taxon>Gammaproteobacteria</taxon>
        <taxon>Cellvibrionales</taxon>
        <taxon>Halieaceae</taxon>
        <taxon>Parahaliea</taxon>
    </lineage>
</organism>
<dbReference type="GO" id="GO:0032259">
    <property type="term" value="P:methylation"/>
    <property type="evidence" value="ECO:0007669"/>
    <property type="project" value="UniProtKB-KW"/>
</dbReference>
<dbReference type="InterPro" id="IPR015947">
    <property type="entry name" value="PUA-like_sf"/>
</dbReference>
<keyword evidence="3" id="KW-0698">rRNA processing</keyword>
<evidence type="ECO:0000256" key="6">
    <source>
        <dbReference type="ARBA" id="ARBA00022691"/>
    </source>
</evidence>
<dbReference type="Gene3D" id="3.40.50.150">
    <property type="entry name" value="Vaccinia Virus protein VP39"/>
    <property type="match status" value="1"/>
</dbReference>
<dbReference type="Gene3D" id="3.30.750.80">
    <property type="entry name" value="RNA methyltransferase domain (HRMD) like"/>
    <property type="match status" value="1"/>
</dbReference>